<dbReference type="Proteomes" id="UP001166674">
    <property type="component" value="Unassembled WGS sequence"/>
</dbReference>
<dbReference type="SUPFAM" id="SSF117281">
    <property type="entry name" value="Kelch motif"/>
    <property type="match status" value="2"/>
</dbReference>
<dbReference type="InterPro" id="IPR011333">
    <property type="entry name" value="SKP1/BTB/POZ_sf"/>
</dbReference>
<proteinExistence type="predicted"/>
<feature type="domain" description="BTB" evidence="3">
    <location>
        <begin position="34"/>
        <end position="101"/>
    </location>
</feature>
<dbReference type="PANTHER" id="PTHR45632">
    <property type="entry name" value="LD33804P"/>
    <property type="match status" value="1"/>
</dbReference>
<dbReference type="Gene3D" id="1.25.40.420">
    <property type="match status" value="1"/>
</dbReference>
<dbReference type="SMART" id="SM00225">
    <property type="entry name" value="BTB"/>
    <property type="match status" value="1"/>
</dbReference>
<dbReference type="FunFam" id="1.25.40.420:FF:000001">
    <property type="entry name" value="Kelch-like family member 12"/>
    <property type="match status" value="1"/>
</dbReference>
<evidence type="ECO:0000256" key="2">
    <source>
        <dbReference type="ARBA" id="ARBA00022737"/>
    </source>
</evidence>
<keyword evidence="1" id="KW-0880">Kelch repeat</keyword>
<dbReference type="InterPro" id="IPR015915">
    <property type="entry name" value="Kelch-typ_b-propeller"/>
</dbReference>
<dbReference type="Pfam" id="PF07707">
    <property type="entry name" value="BACK"/>
    <property type="match status" value="1"/>
</dbReference>
<evidence type="ECO:0000256" key="1">
    <source>
        <dbReference type="ARBA" id="ARBA00022441"/>
    </source>
</evidence>
<gene>
    <name evidence="4" type="ORF">SUZIE_183330</name>
</gene>
<name>A0AA41N807_SCICA</name>
<accession>A0AA41N807</accession>
<dbReference type="Pfam" id="PF00651">
    <property type="entry name" value="BTB"/>
    <property type="match status" value="1"/>
</dbReference>
<dbReference type="Gene3D" id="2.120.10.80">
    <property type="entry name" value="Kelch-type beta propeller"/>
    <property type="match status" value="2"/>
</dbReference>
<dbReference type="InterPro" id="IPR011705">
    <property type="entry name" value="BACK"/>
</dbReference>
<keyword evidence="2" id="KW-0677">Repeat</keyword>
<reference evidence="4" key="1">
    <citation type="submission" date="2020-03" db="EMBL/GenBank/DDBJ databases">
        <title>Studies in the Genomics of Life Span.</title>
        <authorList>
            <person name="Glass D."/>
        </authorList>
    </citation>
    <scope>NUCLEOTIDE SEQUENCE</scope>
    <source>
        <strain evidence="4">SUZIE</strain>
        <tissue evidence="4">Muscle</tissue>
    </source>
</reference>
<dbReference type="Gene3D" id="3.30.710.10">
    <property type="entry name" value="Potassium Channel Kv1.1, Chain A"/>
    <property type="match status" value="1"/>
</dbReference>
<dbReference type="Pfam" id="PF01344">
    <property type="entry name" value="Kelch_1"/>
    <property type="match status" value="1"/>
</dbReference>
<dbReference type="SUPFAM" id="SSF54695">
    <property type="entry name" value="POZ domain"/>
    <property type="match status" value="1"/>
</dbReference>
<keyword evidence="5" id="KW-1185">Reference proteome</keyword>
<comment type="caution">
    <text evidence="4">The sequence shown here is derived from an EMBL/GenBank/DDBJ whole genome shotgun (WGS) entry which is preliminary data.</text>
</comment>
<dbReference type="InterPro" id="IPR006652">
    <property type="entry name" value="Kelch_1"/>
</dbReference>
<sequence length="707" mass="80333">MDEESPDGLLFRDHNFSSDLLRQLNGLRQHRILTDVSICAGAWEVPCHRNVLASSSPYFRAMFCSNFRESSEAKVQLKGIDSPVLDWIVAYVYTGEVRIAADNVLALMEAASMLQYPRLFEACSSYLQSQLAPSNCLGMIRLSEILSCQTLKKKAREVALAYFPEVAASADLKELCALELRDYLGDDGLCGEEEKVFEALMAWIKHDLQARKRYMQELFQQVRLQYVHPAFFHHFIANDALLQSSPACQTILEMARRQMFSLCGSSAPDCKPLWHVPPRSSYQDFLILLGGRKDNQQTTREVLLYSTQTGQWQSLAKLPTRLYKASAVALHRSIYVLGGMTVSRGKSLVSHNVYVFSLKLNQWRLGEPMLVARYSHRSIAHKNFIFSIGGLGEGQELLGSMERYDSICNVWESMATMPVGVLHPAVAAKDQRLYLFGGEDIMQNPVRLIQVYHISRNTWFKMETRMIKNVCAPAVVLGQRIVIVGGYTRRILAYDPQTNKFAKCADMKDRKMHHGATVMGNKLYVTGGRRLTTDCSIEDSASFDCYDPETDTWTSQGQLPHKLFDHACLTLQMEAVLQRKKFWMNRKHLWPIAIWNERAERPKRPLEALGSGYTRRILAYDPQTNKFAKCADMKDRKMHHGATVMGNKLYVTGGRRLTTDCSIEDSASFDCYDPETDTWTSQGQLPHKLFDHACLTLQCIPHMSIHS</sequence>
<dbReference type="InterPro" id="IPR030568">
    <property type="entry name" value="KLHL38_BACK"/>
</dbReference>
<dbReference type="Pfam" id="PF24981">
    <property type="entry name" value="Beta-prop_ATRN-LZTR1"/>
    <property type="match status" value="1"/>
</dbReference>
<evidence type="ECO:0000313" key="4">
    <source>
        <dbReference type="EMBL" id="MBZ3885515.1"/>
    </source>
</evidence>
<dbReference type="SMART" id="SM00875">
    <property type="entry name" value="BACK"/>
    <property type="match status" value="1"/>
</dbReference>
<dbReference type="CDD" id="cd18476">
    <property type="entry name" value="BACK_KLHL38"/>
    <property type="match status" value="1"/>
</dbReference>
<dbReference type="InterPro" id="IPR000210">
    <property type="entry name" value="BTB/POZ_dom"/>
</dbReference>
<dbReference type="SMART" id="SM00612">
    <property type="entry name" value="Kelch"/>
    <property type="match status" value="7"/>
</dbReference>
<dbReference type="InterPro" id="IPR056737">
    <property type="entry name" value="Beta-prop_ATRN-MKLN-like"/>
</dbReference>
<protein>
    <submittedName>
        <fullName evidence="4">Kelch-like protein 38</fullName>
    </submittedName>
</protein>
<organism evidence="4 5">
    <name type="scientific">Sciurus carolinensis</name>
    <name type="common">Eastern gray squirrel</name>
    <dbReference type="NCBI Taxonomy" id="30640"/>
    <lineage>
        <taxon>Eukaryota</taxon>
        <taxon>Metazoa</taxon>
        <taxon>Chordata</taxon>
        <taxon>Craniata</taxon>
        <taxon>Vertebrata</taxon>
        <taxon>Euteleostomi</taxon>
        <taxon>Mammalia</taxon>
        <taxon>Eutheria</taxon>
        <taxon>Euarchontoglires</taxon>
        <taxon>Glires</taxon>
        <taxon>Rodentia</taxon>
        <taxon>Sciuromorpha</taxon>
        <taxon>Sciuridae</taxon>
        <taxon>Sciurinae</taxon>
        <taxon>Sciurini</taxon>
        <taxon>Sciurus</taxon>
    </lineage>
</organism>
<dbReference type="AlphaFoldDB" id="A0AA41N807"/>
<dbReference type="PANTHER" id="PTHR45632:SF3">
    <property type="entry name" value="KELCH-LIKE PROTEIN 32"/>
    <property type="match status" value="1"/>
</dbReference>
<dbReference type="EMBL" id="JAATJV010400724">
    <property type="protein sequence ID" value="MBZ3885515.1"/>
    <property type="molecule type" value="Genomic_DNA"/>
</dbReference>
<dbReference type="PROSITE" id="PS50097">
    <property type="entry name" value="BTB"/>
    <property type="match status" value="1"/>
</dbReference>
<evidence type="ECO:0000259" key="3">
    <source>
        <dbReference type="PROSITE" id="PS50097"/>
    </source>
</evidence>
<evidence type="ECO:0000313" key="5">
    <source>
        <dbReference type="Proteomes" id="UP001166674"/>
    </source>
</evidence>